<dbReference type="PANTHER" id="PTHR39369">
    <property type="entry name" value="LIN-24 (TWENTY-FOUR) LIKE"/>
    <property type="match status" value="1"/>
</dbReference>
<accession>A0AAV4GUY8</accession>
<dbReference type="Proteomes" id="UP000762676">
    <property type="component" value="Unassembled WGS sequence"/>
</dbReference>
<dbReference type="SUPFAM" id="SSF56973">
    <property type="entry name" value="Aerolisin/ETX pore-forming domain"/>
    <property type="match status" value="1"/>
</dbReference>
<proteinExistence type="predicted"/>
<dbReference type="Gene3D" id="2.170.15.10">
    <property type="entry name" value="Proaerolysin, chain A, domain 3"/>
    <property type="match status" value="1"/>
</dbReference>
<dbReference type="Pfam" id="PF03318">
    <property type="entry name" value="ETX_MTX2"/>
    <property type="match status" value="1"/>
</dbReference>
<dbReference type="EMBL" id="BMAT01012298">
    <property type="protein sequence ID" value="GFR89323.1"/>
    <property type="molecule type" value="Genomic_DNA"/>
</dbReference>
<dbReference type="AlphaFoldDB" id="A0AAV4GUY8"/>
<reference evidence="1 2" key="1">
    <citation type="journal article" date="2021" name="Elife">
        <title>Chloroplast acquisition without the gene transfer in kleptoplastic sea slugs, Plakobranchus ocellatus.</title>
        <authorList>
            <person name="Maeda T."/>
            <person name="Takahashi S."/>
            <person name="Yoshida T."/>
            <person name="Shimamura S."/>
            <person name="Takaki Y."/>
            <person name="Nagai Y."/>
            <person name="Toyoda A."/>
            <person name="Suzuki Y."/>
            <person name="Arimoto A."/>
            <person name="Ishii H."/>
            <person name="Satoh N."/>
            <person name="Nishiyama T."/>
            <person name="Hasebe M."/>
            <person name="Maruyama T."/>
            <person name="Minagawa J."/>
            <person name="Obokata J."/>
            <person name="Shigenobu S."/>
        </authorList>
    </citation>
    <scope>NUCLEOTIDE SEQUENCE [LARGE SCALE GENOMIC DNA]</scope>
</reference>
<organism evidence="1 2">
    <name type="scientific">Elysia marginata</name>
    <dbReference type="NCBI Taxonomy" id="1093978"/>
    <lineage>
        <taxon>Eukaryota</taxon>
        <taxon>Metazoa</taxon>
        <taxon>Spiralia</taxon>
        <taxon>Lophotrochozoa</taxon>
        <taxon>Mollusca</taxon>
        <taxon>Gastropoda</taxon>
        <taxon>Heterobranchia</taxon>
        <taxon>Euthyneura</taxon>
        <taxon>Panpulmonata</taxon>
        <taxon>Sacoglossa</taxon>
        <taxon>Placobranchoidea</taxon>
        <taxon>Plakobranchidae</taxon>
        <taxon>Elysia</taxon>
    </lineage>
</organism>
<evidence type="ECO:0000313" key="2">
    <source>
        <dbReference type="Proteomes" id="UP000762676"/>
    </source>
</evidence>
<evidence type="ECO:0000313" key="1">
    <source>
        <dbReference type="EMBL" id="GFR89323.1"/>
    </source>
</evidence>
<dbReference type="CDD" id="cd20237">
    <property type="entry name" value="PFM_LIN24-like"/>
    <property type="match status" value="1"/>
</dbReference>
<dbReference type="PANTHER" id="PTHR39369:SF6">
    <property type="entry name" value="LIN-24 (TWENTY-FOUR) LIKE"/>
    <property type="match status" value="1"/>
</dbReference>
<dbReference type="InterPro" id="IPR004991">
    <property type="entry name" value="Aerolysin-like"/>
</dbReference>
<gene>
    <name evidence="1" type="ORF">ElyMa_006121300</name>
</gene>
<name>A0AAV4GUY8_9GAST</name>
<sequence length="261" mass="29854">MAPSVTDLDDVVKKWAWQQFCIVRGKEHSKLQFKDVAFNINWDRVKFTAGTPTYSDRQQPEKPHSQVVFKSNYENRTDHFQEHQFQTDRTTVSSCSTNITKGFTRGFNLELKLGLPEEIMSATAGFGREVSMERSDDWVHEETVSWSINSTIKVPPNSRTVAELVVKEQEFKASFTMATRIRGLVVVTLTNLRDNNSFVESIENQFCEIVRGLASQDGCQFKIDGKTVVWQVTGTCQFRFGIEQHVQLDEIALEDLSLKDD</sequence>
<comment type="caution">
    <text evidence="1">The sequence shown here is derived from an EMBL/GenBank/DDBJ whole genome shotgun (WGS) entry which is preliminary data.</text>
</comment>
<keyword evidence="2" id="KW-1185">Reference proteome</keyword>
<protein>
    <submittedName>
        <fullName evidence="1">LIN-24 (Twenty-four) Like</fullName>
    </submittedName>
</protein>